<organism evidence="1 2">
    <name type="scientific">Puccinia coronata f. sp. avenae</name>
    <dbReference type="NCBI Taxonomy" id="200324"/>
    <lineage>
        <taxon>Eukaryota</taxon>
        <taxon>Fungi</taxon>
        <taxon>Dikarya</taxon>
        <taxon>Basidiomycota</taxon>
        <taxon>Pucciniomycotina</taxon>
        <taxon>Pucciniomycetes</taxon>
        <taxon>Pucciniales</taxon>
        <taxon>Pucciniaceae</taxon>
        <taxon>Puccinia</taxon>
    </lineage>
</organism>
<proteinExistence type="predicted"/>
<reference evidence="1 2" key="1">
    <citation type="submission" date="2017-11" db="EMBL/GenBank/DDBJ databases">
        <title>De novo assembly and phasing of dikaryotic genomes from two isolates of Puccinia coronata f. sp. avenae, the causal agent of oat crown rust.</title>
        <authorList>
            <person name="Miller M.E."/>
            <person name="Zhang Y."/>
            <person name="Omidvar V."/>
            <person name="Sperschneider J."/>
            <person name="Schwessinger B."/>
            <person name="Raley C."/>
            <person name="Palmer J.M."/>
            <person name="Garnica D."/>
            <person name="Upadhyaya N."/>
            <person name="Rathjen J."/>
            <person name="Taylor J.M."/>
            <person name="Park R.F."/>
            <person name="Dodds P.N."/>
            <person name="Hirsch C.D."/>
            <person name="Kianian S.F."/>
            <person name="Figueroa M."/>
        </authorList>
    </citation>
    <scope>NUCLEOTIDE SEQUENCE [LARGE SCALE GENOMIC DNA]</scope>
    <source>
        <strain evidence="1">12SD80</strain>
    </source>
</reference>
<evidence type="ECO:0000313" key="1">
    <source>
        <dbReference type="EMBL" id="PLW42932.1"/>
    </source>
</evidence>
<evidence type="ECO:0000313" key="2">
    <source>
        <dbReference type="Proteomes" id="UP000235392"/>
    </source>
</evidence>
<gene>
    <name evidence="1" type="ORF">PCASD_04691</name>
</gene>
<sequence length="220" mass="24707">MDRSPRAMASTCAFAICKKHFLRYCSNTGRAYFHYPSVMYFENLTGTEPRTEDVSLRAFSHDDDGLMEDHVYIITGHWLMTSEPNKVPIFQFSMGDAHGLALTSRCASYTGPLTTVFTFGTVQSATANYPEFASIACPVLTFTLDHEDYNKKNFSVTAFAVEYHLEFNAVLPCVAIGDEITVEGRVYDYTPATKRFHIKVASFRVEGTSRMDVLRDSPLA</sequence>
<dbReference type="Proteomes" id="UP000235392">
    <property type="component" value="Unassembled WGS sequence"/>
</dbReference>
<accession>A0A2N5UYU9</accession>
<comment type="caution">
    <text evidence="1">The sequence shown here is derived from an EMBL/GenBank/DDBJ whole genome shotgun (WGS) entry which is preliminary data.</text>
</comment>
<dbReference type="AlphaFoldDB" id="A0A2N5UYU9"/>
<name>A0A2N5UYU9_9BASI</name>
<dbReference type="EMBL" id="PGCI01000073">
    <property type="protein sequence ID" value="PLW42932.1"/>
    <property type="molecule type" value="Genomic_DNA"/>
</dbReference>
<protein>
    <submittedName>
        <fullName evidence="1">Uncharacterized protein</fullName>
    </submittedName>
</protein>